<dbReference type="CDD" id="cd23156">
    <property type="entry name" value="Prefoldin_3"/>
    <property type="match status" value="1"/>
</dbReference>
<feature type="transmembrane region" description="Helical" evidence="4">
    <location>
        <begin position="593"/>
        <end position="614"/>
    </location>
</feature>
<dbReference type="GO" id="GO:0007021">
    <property type="term" value="P:tubulin complex assembly"/>
    <property type="evidence" value="ECO:0007669"/>
    <property type="project" value="TreeGrafter"/>
</dbReference>
<dbReference type="Pfam" id="PF02996">
    <property type="entry name" value="Prefoldin"/>
    <property type="match status" value="1"/>
</dbReference>
<keyword evidence="6" id="KW-1185">Reference proteome</keyword>
<dbReference type="GO" id="GO:0016272">
    <property type="term" value="C:prefoldin complex"/>
    <property type="evidence" value="ECO:0007669"/>
    <property type="project" value="InterPro"/>
</dbReference>
<name>A0A4V3SA32_9HYME</name>
<reference evidence="5 6" key="1">
    <citation type="journal article" date="2019" name="Philos. Trans. R. Soc. Lond., B, Biol. Sci.">
        <title>Ant behaviour and brain gene expression of defending hosts depend on the ecological success of the intruding social parasite.</title>
        <authorList>
            <person name="Kaur R."/>
            <person name="Stoldt M."/>
            <person name="Jongepier E."/>
            <person name="Feldmeyer B."/>
            <person name="Menzel F."/>
            <person name="Bornberg-Bauer E."/>
            <person name="Foitzik S."/>
        </authorList>
    </citation>
    <scope>NUCLEOTIDE SEQUENCE [LARGE SCALE GENOMIC DNA]</scope>
    <source>
        <tissue evidence="5">Whole body</tissue>
    </source>
</reference>
<evidence type="ECO:0000256" key="4">
    <source>
        <dbReference type="SAM" id="Phobius"/>
    </source>
</evidence>
<gene>
    <name evidence="5" type="ORF">DBV15_04202</name>
</gene>
<feature type="transmembrane region" description="Helical" evidence="4">
    <location>
        <begin position="471"/>
        <end position="492"/>
    </location>
</feature>
<keyword evidence="2" id="KW-0143">Chaperone</keyword>
<evidence type="ECO:0000256" key="1">
    <source>
        <dbReference type="ARBA" id="ARBA00010048"/>
    </source>
</evidence>
<organism evidence="5 6">
    <name type="scientific">Temnothorax longispinosus</name>
    <dbReference type="NCBI Taxonomy" id="300112"/>
    <lineage>
        <taxon>Eukaryota</taxon>
        <taxon>Metazoa</taxon>
        <taxon>Ecdysozoa</taxon>
        <taxon>Arthropoda</taxon>
        <taxon>Hexapoda</taxon>
        <taxon>Insecta</taxon>
        <taxon>Pterygota</taxon>
        <taxon>Neoptera</taxon>
        <taxon>Endopterygota</taxon>
        <taxon>Hymenoptera</taxon>
        <taxon>Apocrita</taxon>
        <taxon>Aculeata</taxon>
        <taxon>Formicoidea</taxon>
        <taxon>Formicidae</taxon>
        <taxon>Myrmicinae</taxon>
        <taxon>Temnothorax</taxon>
    </lineage>
</organism>
<dbReference type="GO" id="GO:0007017">
    <property type="term" value="P:microtubule-based process"/>
    <property type="evidence" value="ECO:0007669"/>
    <property type="project" value="TreeGrafter"/>
</dbReference>
<feature type="coiled-coil region" evidence="3">
    <location>
        <begin position="87"/>
        <end position="117"/>
    </location>
</feature>
<dbReference type="PANTHER" id="PTHR12409:SF0">
    <property type="entry name" value="PREFOLDIN SUBUNIT 3"/>
    <property type="match status" value="1"/>
</dbReference>
<feature type="transmembrane region" description="Helical" evidence="4">
    <location>
        <begin position="504"/>
        <end position="523"/>
    </location>
</feature>
<dbReference type="SUPFAM" id="SSF46579">
    <property type="entry name" value="Prefoldin"/>
    <property type="match status" value="1"/>
</dbReference>
<dbReference type="EMBL" id="QBLH01002734">
    <property type="protein sequence ID" value="TGZ47304.1"/>
    <property type="molecule type" value="Genomic_DNA"/>
</dbReference>
<accession>A0A4V3SA32</accession>
<sequence length="723" mass="82737">MHFIQERASEVYSVYKRSKMEDGDNKVENEIGKDRKSYAGIPEADFVDDVEAFMAKPENESVDKVLRKLDESHGKYKFMEFNLVNKRRRLKTQIPDLQRSLEMIEKLQAENSSLETQFLLSEQVYAKATIPPTDKVCLWLGANVMLEYTLDDAQEVLTKNIEAAKKNLGYVEHDLDFVRDQYTTMEVNMAPILALDSSNSFFKLSISEVLSAIPPRFLPHAGGWDDRRSENKTAARKRRMYRFKSGTRPTIVFKQRRHIKQLINWIITIVTDFRTAFSHWSFFREKWSARSRRSSLPTANGCVVTAKLTRQTLVSYHAIDVYEIDMNRQNMAPSGGSGRQAAVVHNNFPLGMEAKYSVYNRRAPRIDRGNTVLPVLHSRLRSLRDSPVDLRSREKKPCAIAAMWREFWPRALLTCAIGACSVLGDFGLRYGRSESARAAFDNATHATVGGLTWTLIVVLSRKSVARNLNSVFSCFLLASFIDLDHFIAARSWHIHDATHLQKRPFLHCTTVPIVLWTLFISFSNAFHSPLLEHTSWVILAAFLSHHIRDGTRRGLWFCPFGSTRPIPYYLYIKKKNPRLRAYDDEHYQRYGPLRLQSYAVCVISLMAKLIFFGISLSPGTLDDLTLYFYIACGITAGALITLFVLVIVLFMKVNRLAEDGSNQLNKQASMMADFCYTNPTIVPGELLSRRGFSMYSGADNFDEDFGKNKNVHYGTYHEARSKF</sequence>
<dbReference type="GO" id="GO:0005737">
    <property type="term" value="C:cytoplasm"/>
    <property type="evidence" value="ECO:0007669"/>
    <property type="project" value="TreeGrafter"/>
</dbReference>
<keyword evidence="4" id="KW-0812">Transmembrane</keyword>
<dbReference type="Proteomes" id="UP000310200">
    <property type="component" value="Unassembled WGS sequence"/>
</dbReference>
<dbReference type="PANTHER" id="PTHR12409">
    <property type="entry name" value="PREFOLDIN SUBUNIT 3"/>
    <property type="match status" value="1"/>
</dbReference>
<evidence type="ECO:0000313" key="6">
    <source>
        <dbReference type="Proteomes" id="UP000310200"/>
    </source>
</evidence>
<dbReference type="InterPro" id="IPR004127">
    <property type="entry name" value="Prefoldin_subunit_alpha"/>
</dbReference>
<dbReference type="STRING" id="300112.A0A4V3SA32"/>
<feature type="transmembrane region" description="Helical" evidence="4">
    <location>
        <begin position="626"/>
        <end position="651"/>
    </location>
</feature>
<keyword evidence="4" id="KW-1133">Transmembrane helix</keyword>
<comment type="caution">
    <text evidence="5">The sequence shown here is derived from an EMBL/GenBank/DDBJ whole genome shotgun (WGS) entry which is preliminary data.</text>
</comment>
<dbReference type="GO" id="GO:0015631">
    <property type="term" value="F:tubulin binding"/>
    <property type="evidence" value="ECO:0007669"/>
    <property type="project" value="TreeGrafter"/>
</dbReference>
<evidence type="ECO:0008006" key="7">
    <source>
        <dbReference type="Google" id="ProtNLM"/>
    </source>
</evidence>
<dbReference type="AlphaFoldDB" id="A0A4V3SA32"/>
<dbReference type="InterPro" id="IPR016655">
    <property type="entry name" value="PFD3"/>
</dbReference>
<dbReference type="FunFam" id="1.10.287.370:FF:000001">
    <property type="entry name" value="Prefoldin subunit 3"/>
    <property type="match status" value="1"/>
</dbReference>
<keyword evidence="4" id="KW-0472">Membrane</keyword>
<protein>
    <recommendedName>
        <fullName evidence="7">Prefoldin subunit 3</fullName>
    </recommendedName>
</protein>
<evidence type="ECO:0000256" key="3">
    <source>
        <dbReference type="SAM" id="Coils"/>
    </source>
</evidence>
<feature type="transmembrane region" description="Helical" evidence="4">
    <location>
        <begin position="442"/>
        <end position="459"/>
    </location>
</feature>
<evidence type="ECO:0000256" key="2">
    <source>
        <dbReference type="ARBA" id="ARBA00023186"/>
    </source>
</evidence>
<keyword evidence="3" id="KW-0175">Coiled coil</keyword>
<evidence type="ECO:0000313" key="5">
    <source>
        <dbReference type="EMBL" id="TGZ47304.1"/>
    </source>
</evidence>
<dbReference type="GO" id="GO:0006457">
    <property type="term" value="P:protein folding"/>
    <property type="evidence" value="ECO:0007669"/>
    <property type="project" value="InterPro"/>
</dbReference>
<comment type="similarity">
    <text evidence="1">Belongs to the prefoldin subunit alpha family.</text>
</comment>
<dbReference type="InterPro" id="IPR009053">
    <property type="entry name" value="Prefoldin"/>
</dbReference>
<proteinExistence type="inferred from homology"/>
<dbReference type="Gene3D" id="1.10.287.370">
    <property type="match status" value="1"/>
</dbReference>